<evidence type="ECO:0000256" key="2">
    <source>
        <dbReference type="SAM" id="SignalP"/>
    </source>
</evidence>
<dbReference type="EMBL" id="JAAAPO010000007">
    <property type="protein sequence ID" value="NBC37931.1"/>
    <property type="molecule type" value="Genomic_DNA"/>
</dbReference>
<name>A0ABW9XHF1_9SPHN</name>
<evidence type="ECO:0000256" key="1">
    <source>
        <dbReference type="SAM" id="MobiDB-lite"/>
    </source>
</evidence>
<evidence type="ECO:0000313" key="4">
    <source>
        <dbReference type="Proteomes" id="UP000753724"/>
    </source>
</evidence>
<proteinExistence type="predicted"/>
<reference evidence="4" key="1">
    <citation type="submission" date="2020-01" db="EMBL/GenBank/DDBJ databases">
        <title>Sphingomonas sp. strain CSW-10.</title>
        <authorList>
            <person name="Chen W.-M."/>
        </authorList>
    </citation>
    <scope>NUCLEOTIDE SEQUENCE [LARGE SCALE GENOMIC DNA]</scope>
    <source>
        <strain evidence="4">FSY-8</strain>
    </source>
</reference>
<feature type="chain" id="PRO_5046089131" evidence="2">
    <location>
        <begin position="19"/>
        <end position="193"/>
    </location>
</feature>
<evidence type="ECO:0000313" key="3">
    <source>
        <dbReference type="EMBL" id="NBC37931.1"/>
    </source>
</evidence>
<sequence>MAALALGASSLVAAPAQPAPPPAAAAGAGQEKVNMIIVFGDDKCPESTADVINVCARKDEGERFRIPAMFREPVGPQNEAWNQRVLAYETVGATGTASCSPVGAGGWTGCSQKLIDNAYAERRASSDVQFSRLIEAERDKRLGKIDAQAAAQQSDVEDAERAYLARQAAQRAAAGKPAPAPTPTATPTPGMHN</sequence>
<keyword evidence="2" id="KW-0732">Signal</keyword>
<gene>
    <name evidence="3" type="ORF">GTZ99_15355</name>
</gene>
<keyword evidence="4" id="KW-1185">Reference proteome</keyword>
<feature type="region of interest" description="Disordered" evidence="1">
    <location>
        <begin position="166"/>
        <end position="193"/>
    </location>
</feature>
<feature type="signal peptide" evidence="2">
    <location>
        <begin position="1"/>
        <end position="18"/>
    </location>
</feature>
<comment type="caution">
    <text evidence="3">The sequence shown here is derived from an EMBL/GenBank/DDBJ whole genome shotgun (WGS) entry which is preliminary data.</text>
</comment>
<accession>A0ABW9XHF1</accession>
<organism evidence="3 4">
    <name type="scientific">Novosphingobium ovatum</name>
    <dbReference type="NCBI Taxonomy" id="1908523"/>
    <lineage>
        <taxon>Bacteria</taxon>
        <taxon>Pseudomonadati</taxon>
        <taxon>Pseudomonadota</taxon>
        <taxon>Alphaproteobacteria</taxon>
        <taxon>Sphingomonadales</taxon>
        <taxon>Sphingomonadaceae</taxon>
        <taxon>Novosphingobium</taxon>
    </lineage>
</organism>
<feature type="compositionally biased region" description="Low complexity" evidence="1">
    <location>
        <begin position="166"/>
        <end position="177"/>
    </location>
</feature>
<protein>
    <submittedName>
        <fullName evidence="3">Uncharacterized protein</fullName>
    </submittedName>
</protein>
<dbReference type="Proteomes" id="UP000753724">
    <property type="component" value="Unassembled WGS sequence"/>
</dbReference>